<evidence type="ECO:0000256" key="8">
    <source>
        <dbReference type="ARBA" id="ARBA00023136"/>
    </source>
</evidence>
<dbReference type="eggNOG" id="COG3775">
    <property type="taxonomic scope" value="Bacteria"/>
</dbReference>
<dbReference type="InterPro" id="IPR013853">
    <property type="entry name" value="EIIC-GAT"/>
</dbReference>
<dbReference type="PANTHER" id="PTHR37324:SF2">
    <property type="entry name" value="PTS SYSTEM GALACTITOL-SPECIFIC EIIC COMPONENT"/>
    <property type="match status" value="1"/>
</dbReference>
<keyword evidence="8 9" id="KW-0472">Membrane</keyword>
<feature type="transmembrane region" description="Helical" evidence="9">
    <location>
        <begin position="220"/>
        <end position="239"/>
    </location>
</feature>
<dbReference type="RefSeq" id="WP_010492829.1">
    <property type="nucleotide sequence ID" value="NZ_AZCT01000007.1"/>
</dbReference>
<feature type="transmembrane region" description="Helical" evidence="9">
    <location>
        <begin position="14"/>
        <end position="31"/>
    </location>
</feature>
<evidence type="ECO:0000313" key="11">
    <source>
        <dbReference type="EMBL" id="KRK12464.1"/>
    </source>
</evidence>
<dbReference type="PROSITE" id="PS51104">
    <property type="entry name" value="PTS_EIIC_TYPE_2"/>
    <property type="match status" value="1"/>
</dbReference>
<dbReference type="EMBL" id="AZCT01000007">
    <property type="protein sequence ID" value="KRK12464.1"/>
    <property type="molecule type" value="Genomic_DNA"/>
</dbReference>
<evidence type="ECO:0000256" key="9">
    <source>
        <dbReference type="SAM" id="Phobius"/>
    </source>
</evidence>
<dbReference type="GO" id="GO:0015577">
    <property type="term" value="F:galactitol transmembrane transporter activity"/>
    <property type="evidence" value="ECO:0007669"/>
    <property type="project" value="InterPro"/>
</dbReference>
<organism evidence="11 12">
    <name type="scientific">Lacticaseibacillus zeae DSM 20178 = KCTC 3804</name>
    <dbReference type="NCBI Taxonomy" id="1423816"/>
    <lineage>
        <taxon>Bacteria</taxon>
        <taxon>Bacillati</taxon>
        <taxon>Bacillota</taxon>
        <taxon>Bacilli</taxon>
        <taxon>Lactobacillales</taxon>
        <taxon>Lactobacillaceae</taxon>
        <taxon>Lacticaseibacillus</taxon>
    </lineage>
</organism>
<dbReference type="GO" id="GO:0005886">
    <property type="term" value="C:plasma membrane"/>
    <property type="evidence" value="ECO:0007669"/>
    <property type="project" value="UniProtKB-SubCell"/>
</dbReference>
<evidence type="ECO:0000313" key="12">
    <source>
        <dbReference type="Proteomes" id="UP000051984"/>
    </source>
</evidence>
<keyword evidence="4" id="KW-0762">Sugar transport</keyword>
<sequence length="427" mass="46281">MQGVVDLLNWISKLGPMVMMPIIIFILGLIFRVKLNILIKSALTIGVGFAGVTIVINWFVAQVGPSVHRMVNNWGIQTSIMDVGWPARAAATWAFPLAAVVVFLVLGVNALMLLTKMTNTVMVDFWSYNHYIFTGAIVWYVTKSATISLIASALDAAISFKLADWTAPLAQKYFGIEDVTFPTANSVAWAPVAWALNKLWDIIPGINKIDARPEKIQKKFGFVGEPLFMGFLIGLLIGALAEDPIGNILIVGMSTSATMLLTPKMMQILMQGLIPFANAIKGLLNKRFPNNKFTIGVDAALTVANSSAIACGILMVPITLVLAAVLPGNKLLPISDIAYQAMWLSAWPVAFGKGNIFRGLLSTIVITCCVLWIATSFAPVHTQLALAGGFKMAKGMSMVSTEDSGTHLITWIFYKIAQFLKVVFPAI</sequence>
<feature type="transmembrane region" description="Helical" evidence="9">
    <location>
        <begin position="293"/>
        <end position="326"/>
    </location>
</feature>
<dbReference type="PANTHER" id="PTHR37324">
    <property type="entry name" value="PTS SYSTEM GALACTITOL-SPECIFIC EIIC COMPONENT"/>
    <property type="match status" value="1"/>
</dbReference>
<evidence type="ECO:0000256" key="6">
    <source>
        <dbReference type="ARBA" id="ARBA00022692"/>
    </source>
</evidence>
<dbReference type="PIRSF" id="PIRSF006304">
    <property type="entry name" value="GatC"/>
    <property type="match status" value="1"/>
</dbReference>
<evidence type="ECO:0000256" key="5">
    <source>
        <dbReference type="ARBA" id="ARBA00022683"/>
    </source>
</evidence>
<accession>A0A0R1ETD2</accession>
<feature type="transmembrane region" description="Helical" evidence="9">
    <location>
        <begin position="93"/>
        <end position="114"/>
    </location>
</feature>
<feature type="transmembrane region" description="Helical" evidence="9">
    <location>
        <begin position="43"/>
        <end position="61"/>
    </location>
</feature>
<keyword evidence="6 9" id="KW-0812">Transmembrane</keyword>
<proteinExistence type="predicted"/>
<evidence type="ECO:0000256" key="1">
    <source>
        <dbReference type="ARBA" id="ARBA00004651"/>
    </source>
</evidence>
<dbReference type="Pfam" id="PF03611">
    <property type="entry name" value="EIIC-GAT"/>
    <property type="match status" value="1"/>
</dbReference>
<feature type="domain" description="PTS EIIC type-2" evidence="10">
    <location>
        <begin position="8"/>
        <end position="427"/>
    </location>
</feature>
<evidence type="ECO:0000256" key="2">
    <source>
        <dbReference type="ARBA" id="ARBA00022448"/>
    </source>
</evidence>
<dbReference type="InterPro" id="IPR004703">
    <property type="entry name" value="PTS_sugar-sp_permease"/>
</dbReference>
<comment type="subcellular location">
    <subcellularLocation>
        <location evidence="1">Cell membrane</location>
        <topology evidence="1">Multi-pass membrane protein</topology>
    </subcellularLocation>
</comment>
<keyword evidence="2" id="KW-0813">Transport</keyword>
<dbReference type="AlphaFoldDB" id="A0A0R1ETD2"/>
<name>A0A0R1ETD2_LACZE</name>
<protein>
    <submittedName>
        <fullName evidence="11">PTS system Galactitol-specific IIC component</fullName>
    </submittedName>
</protein>
<evidence type="ECO:0000256" key="4">
    <source>
        <dbReference type="ARBA" id="ARBA00022597"/>
    </source>
</evidence>
<evidence type="ECO:0000259" key="10">
    <source>
        <dbReference type="PROSITE" id="PS51104"/>
    </source>
</evidence>
<feature type="transmembrane region" description="Helical" evidence="9">
    <location>
        <begin position="356"/>
        <end position="374"/>
    </location>
</feature>
<dbReference type="PATRIC" id="fig|1423816.3.peg.2929"/>
<evidence type="ECO:0000256" key="7">
    <source>
        <dbReference type="ARBA" id="ARBA00022989"/>
    </source>
</evidence>
<comment type="caution">
    <text evidence="11">The sequence shown here is derived from an EMBL/GenBank/DDBJ whole genome shotgun (WGS) entry which is preliminary data.</text>
</comment>
<gene>
    <name evidence="11" type="ORF">FD51_GL002814</name>
</gene>
<reference evidence="11 12" key="1">
    <citation type="journal article" date="2015" name="Genome Announc.">
        <title>Expanding the biotechnology potential of lactobacilli through comparative genomics of 213 strains and associated genera.</title>
        <authorList>
            <person name="Sun Z."/>
            <person name="Harris H.M."/>
            <person name="McCann A."/>
            <person name="Guo C."/>
            <person name="Argimon S."/>
            <person name="Zhang W."/>
            <person name="Yang X."/>
            <person name="Jeffery I.B."/>
            <person name="Cooney J.C."/>
            <person name="Kagawa T.F."/>
            <person name="Liu W."/>
            <person name="Song Y."/>
            <person name="Salvetti E."/>
            <person name="Wrobel A."/>
            <person name="Rasinkangas P."/>
            <person name="Parkhill J."/>
            <person name="Rea M.C."/>
            <person name="O'Sullivan O."/>
            <person name="Ritari J."/>
            <person name="Douillard F.P."/>
            <person name="Paul Ross R."/>
            <person name="Yang R."/>
            <person name="Briner A.E."/>
            <person name="Felis G.E."/>
            <person name="de Vos W.M."/>
            <person name="Barrangou R."/>
            <person name="Klaenhammer T.R."/>
            <person name="Caufield P.W."/>
            <person name="Cui Y."/>
            <person name="Zhang H."/>
            <person name="O'Toole P.W."/>
        </authorList>
    </citation>
    <scope>NUCLEOTIDE SEQUENCE [LARGE SCALE GENOMIC DNA]</scope>
    <source>
        <strain evidence="11 12">DSM 20178</strain>
    </source>
</reference>
<evidence type="ECO:0000256" key="3">
    <source>
        <dbReference type="ARBA" id="ARBA00022475"/>
    </source>
</evidence>
<keyword evidence="5" id="KW-0598">Phosphotransferase system</keyword>
<dbReference type="InterPro" id="IPR013014">
    <property type="entry name" value="PTS_EIIC_2"/>
</dbReference>
<keyword evidence="3" id="KW-1003">Cell membrane</keyword>
<dbReference type="GO" id="GO:0009401">
    <property type="term" value="P:phosphoenolpyruvate-dependent sugar phosphotransferase system"/>
    <property type="evidence" value="ECO:0007669"/>
    <property type="project" value="UniProtKB-KW"/>
</dbReference>
<dbReference type="Proteomes" id="UP000051984">
    <property type="component" value="Unassembled WGS sequence"/>
</dbReference>
<keyword evidence="7 9" id="KW-1133">Transmembrane helix</keyword>